<keyword evidence="3" id="KW-1185">Reference proteome</keyword>
<evidence type="ECO:0000313" key="3">
    <source>
        <dbReference type="Proteomes" id="UP001244586"/>
    </source>
</evidence>
<accession>A0AAJ6LCN4</accession>
<dbReference type="EMBL" id="CP121776">
    <property type="protein sequence ID" value="WMG17644.1"/>
    <property type="molecule type" value="Genomic_DNA"/>
</dbReference>
<protein>
    <recommendedName>
        <fullName evidence="4">Lipoprotein</fullName>
    </recommendedName>
</protein>
<reference evidence="2 3" key="1">
    <citation type="submission" date="2023-04" db="EMBL/GenBank/DDBJ databases">
        <title>Acinetobacter johnsonii isolate AYTCM encoding NDM-1, OXA-58 and PER-1.</title>
        <authorList>
            <person name="Tian C."/>
            <person name="Wang S."/>
            <person name="Fan X."/>
            <person name="Xia D."/>
        </authorList>
    </citation>
    <scope>NUCLEOTIDE SEQUENCE [LARGE SCALE GENOMIC DNA]</scope>
    <source>
        <strain evidence="2 3">AYTCM</strain>
    </source>
</reference>
<evidence type="ECO:0008006" key="4">
    <source>
        <dbReference type="Google" id="ProtNLM"/>
    </source>
</evidence>
<organism evidence="2 3">
    <name type="scientific">Acinetobacter johnsonii</name>
    <dbReference type="NCBI Taxonomy" id="40214"/>
    <lineage>
        <taxon>Bacteria</taxon>
        <taxon>Pseudomonadati</taxon>
        <taxon>Pseudomonadota</taxon>
        <taxon>Gammaproteobacteria</taxon>
        <taxon>Moraxellales</taxon>
        <taxon>Moraxellaceae</taxon>
        <taxon>Acinetobacter</taxon>
    </lineage>
</organism>
<gene>
    <name evidence="2" type="ORF">QBJ73_14880</name>
</gene>
<sequence>MKKLLIAGVLGFGLVLSGCSTTMPINYVASPTIKGQGDVGVGVFKYLPAEKGLVKSNEFQKPSAAIGTMYMSDKADVLLKSSLTKELIAAGFNPDRNADIQISGDIQRFEYDWIGFIEVDFYLDVDYIVTKNGEQIYKNTIKTHKASPKAMGNTDSEAVRSAISSNIGDLMQDLRSKKVL</sequence>
<dbReference type="PROSITE" id="PS51257">
    <property type="entry name" value="PROKAR_LIPOPROTEIN"/>
    <property type="match status" value="1"/>
</dbReference>
<evidence type="ECO:0000313" key="2">
    <source>
        <dbReference type="EMBL" id="WMG17644.1"/>
    </source>
</evidence>
<feature type="chain" id="PRO_5042507862" description="Lipoprotein" evidence="1">
    <location>
        <begin position="23"/>
        <end position="180"/>
    </location>
</feature>
<name>A0AAJ6LCN4_ACIJO</name>
<evidence type="ECO:0000256" key="1">
    <source>
        <dbReference type="SAM" id="SignalP"/>
    </source>
</evidence>
<keyword evidence="1" id="KW-0732">Signal</keyword>
<dbReference type="Proteomes" id="UP001244586">
    <property type="component" value="Chromosome"/>
</dbReference>
<feature type="signal peptide" evidence="1">
    <location>
        <begin position="1"/>
        <end position="22"/>
    </location>
</feature>
<proteinExistence type="predicted"/>
<dbReference type="RefSeq" id="WP_058952016.1">
    <property type="nucleotide sequence ID" value="NZ_CP121776.1"/>
</dbReference>
<dbReference type="AlphaFoldDB" id="A0AAJ6LCN4"/>